<dbReference type="Proteomes" id="UP001321580">
    <property type="component" value="Unassembled WGS sequence"/>
</dbReference>
<proteinExistence type="predicted"/>
<reference evidence="1 2" key="1">
    <citation type="submission" date="2023-05" db="EMBL/GenBank/DDBJ databases">
        <title>Lysobacter sp. strain LF1 Genome sequencing and assembly.</title>
        <authorList>
            <person name="Jung Y."/>
        </authorList>
    </citation>
    <scope>NUCLEOTIDE SEQUENCE [LARGE SCALE GENOMIC DNA]</scope>
    <source>
        <strain evidence="1 2">LF1</strain>
    </source>
</reference>
<accession>A0ABT6XG42</accession>
<dbReference type="EMBL" id="JASGBI010000001">
    <property type="protein sequence ID" value="MDI9239125.1"/>
    <property type="molecule type" value="Genomic_DNA"/>
</dbReference>
<organism evidence="1 2">
    <name type="scientific">Lysobacter stagni</name>
    <dbReference type="NCBI Taxonomy" id="3045172"/>
    <lineage>
        <taxon>Bacteria</taxon>
        <taxon>Pseudomonadati</taxon>
        <taxon>Pseudomonadota</taxon>
        <taxon>Gammaproteobacteria</taxon>
        <taxon>Lysobacterales</taxon>
        <taxon>Lysobacteraceae</taxon>
        <taxon>Lysobacter</taxon>
    </lineage>
</organism>
<gene>
    <name evidence="1" type="ORF">QLQ15_09405</name>
</gene>
<name>A0ABT6XG42_9GAMM</name>
<protein>
    <submittedName>
        <fullName evidence="1">Uncharacterized protein</fullName>
    </submittedName>
</protein>
<evidence type="ECO:0000313" key="1">
    <source>
        <dbReference type="EMBL" id="MDI9239125.1"/>
    </source>
</evidence>
<dbReference type="RefSeq" id="WP_283212530.1">
    <property type="nucleotide sequence ID" value="NZ_JASGBI010000001.1"/>
</dbReference>
<keyword evidence="2" id="KW-1185">Reference proteome</keyword>
<sequence>MSIEPMLLRGSMLFQAFPSVRFRLTGARMQDGDIDYSRYTIDELEEALAGINRDMYPRNYHNLRAAHERLAASRAPASHPDAFSAVHDASEKPGVWEGLRKSRPVTAAIGAVCLWWAYDIVAQAEECPAGRRLIGEIVNVLCERFGREVAASIPFALGLALILRAAYRRRPTAG</sequence>
<evidence type="ECO:0000313" key="2">
    <source>
        <dbReference type="Proteomes" id="UP001321580"/>
    </source>
</evidence>
<comment type="caution">
    <text evidence="1">The sequence shown here is derived from an EMBL/GenBank/DDBJ whole genome shotgun (WGS) entry which is preliminary data.</text>
</comment>